<name>A0AAF3F3G2_9BILA</name>
<dbReference type="PANTHER" id="PTHR10544">
    <property type="entry name" value="60S RIBOSOMAL PROTEIN L28"/>
    <property type="match status" value="1"/>
</dbReference>
<comment type="similarity">
    <text evidence="1">Belongs to the eukaryotic ribosomal protein eL28 family.</text>
</comment>
<organism evidence="7 8">
    <name type="scientific">Mesorhabditis belari</name>
    <dbReference type="NCBI Taxonomy" id="2138241"/>
    <lineage>
        <taxon>Eukaryota</taxon>
        <taxon>Metazoa</taxon>
        <taxon>Ecdysozoa</taxon>
        <taxon>Nematoda</taxon>
        <taxon>Chromadorea</taxon>
        <taxon>Rhabditida</taxon>
        <taxon>Rhabditina</taxon>
        <taxon>Rhabditomorpha</taxon>
        <taxon>Rhabditoidea</taxon>
        <taxon>Rhabditidae</taxon>
        <taxon>Mesorhabditinae</taxon>
        <taxon>Mesorhabditis</taxon>
    </lineage>
</organism>
<evidence type="ECO:0000256" key="3">
    <source>
        <dbReference type="ARBA" id="ARBA00023274"/>
    </source>
</evidence>
<dbReference type="AlphaFoldDB" id="A0AAF3F3G2"/>
<evidence type="ECO:0000313" key="7">
    <source>
        <dbReference type="Proteomes" id="UP000887575"/>
    </source>
</evidence>
<accession>A0AAF3F3G2</accession>
<evidence type="ECO:0000256" key="5">
    <source>
        <dbReference type="ARBA" id="ARBA00035330"/>
    </source>
</evidence>
<dbReference type="GO" id="GO:0003735">
    <property type="term" value="F:structural constituent of ribosome"/>
    <property type="evidence" value="ECO:0007669"/>
    <property type="project" value="InterPro"/>
</dbReference>
<evidence type="ECO:0000313" key="8">
    <source>
        <dbReference type="WBParaSite" id="MBELARI_LOCUS21104"/>
    </source>
</evidence>
<reference evidence="8" key="1">
    <citation type="submission" date="2024-02" db="UniProtKB">
        <authorList>
            <consortium name="WormBaseParasite"/>
        </authorList>
    </citation>
    <scope>IDENTIFICATION</scope>
</reference>
<dbReference type="InterPro" id="IPR002672">
    <property type="entry name" value="Ribosomal_eL28"/>
</dbReference>
<keyword evidence="7" id="KW-1185">Reference proteome</keyword>
<dbReference type="InterPro" id="IPR029004">
    <property type="entry name" value="Ribosomal_eL28/Mak16"/>
</dbReference>
<protein>
    <recommendedName>
        <fullName evidence="4">Large ribosomal subunit protein eL28</fullName>
    </recommendedName>
    <alternativeName>
        <fullName evidence="5">60S ribosomal protein L28</fullName>
    </alternativeName>
</protein>
<proteinExistence type="inferred from homology"/>
<dbReference type="GO" id="GO:1990904">
    <property type="term" value="C:ribonucleoprotein complex"/>
    <property type="evidence" value="ECO:0007669"/>
    <property type="project" value="UniProtKB-KW"/>
</dbReference>
<evidence type="ECO:0000259" key="6">
    <source>
        <dbReference type="Pfam" id="PF01778"/>
    </source>
</evidence>
<dbReference type="WBParaSite" id="MBELARI_LOCUS21104">
    <property type="protein sequence ID" value="MBELARI_LOCUS21104"/>
    <property type="gene ID" value="MBELARI_LOCUS21104"/>
</dbReference>
<dbReference type="Pfam" id="PF01778">
    <property type="entry name" value="Ribosomal_L28e"/>
    <property type="match status" value="1"/>
</dbReference>
<feature type="domain" description="Ribosomal eL28/Mak16" evidence="6">
    <location>
        <begin position="5"/>
        <end position="116"/>
    </location>
</feature>
<dbReference type="Gene3D" id="3.30.390.110">
    <property type="match status" value="1"/>
</dbReference>
<evidence type="ECO:0000256" key="2">
    <source>
        <dbReference type="ARBA" id="ARBA00022980"/>
    </source>
</evidence>
<evidence type="ECO:0000256" key="4">
    <source>
        <dbReference type="ARBA" id="ARBA00035223"/>
    </source>
</evidence>
<sequence length="127" mass="14609">MSSDIVWQTIRNNSAFLKTRRNVPKRFSTERFNLMAVNSQRYNGLVNRKGVHIQLSKDGKKVDVLTKIAKNEHLPQKSTRTVSILSKNCRRARNGVASLVKTYKKRDIMPAQRFISQLLRGTPKAKK</sequence>
<dbReference type="GO" id="GO:0006412">
    <property type="term" value="P:translation"/>
    <property type="evidence" value="ECO:0007669"/>
    <property type="project" value="InterPro"/>
</dbReference>
<dbReference type="Proteomes" id="UP000887575">
    <property type="component" value="Unassembled WGS sequence"/>
</dbReference>
<keyword evidence="3" id="KW-0687">Ribonucleoprotein</keyword>
<evidence type="ECO:0000256" key="1">
    <source>
        <dbReference type="ARBA" id="ARBA00007926"/>
    </source>
</evidence>
<keyword evidence="2" id="KW-0689">Ribosomal protein</keyword>
<dbReference type="GO" id="GO:0005840">
    <property type="term" value="C:ribosome"/>
    <property type="evidence" value="ECO:0007669"/>
    <property type="project" value="UniProtKB-KW"/>
</dbReference>